<dbReference type="EnsemblMetazoa" id="SMAR005968-RA">
    <property type="protein sequence ID" value="SMAR005968-PA"/>
    <property type="gene ID" value="SMAR005968"/>
</dbReference>
<keyword evidence="2" id="KW-1185">Reference proteome</keyword>
<name>T1IXM9_STRMM</name>
<dbReference type="AlphaFoldDB" id="T1IXM9"/>
<organism evidence="1 2">
    <name type="scientific">Strigamia maritima</name>
    <name type="common">European centipede</name>
    <name type="synonym">Geophilus maritimus</name>
    <dbReference type="NCBI Taxonomy" id="126957"/>
    <lineage>
        <taxon>Eukaryota</taxon>
        <taxon>Metazoa</taxon>
        <taxon>Ecdysozoa</taxon>
        <taxon>Arthropoda</taxon>
        <taxon>Myriapoda</taxon>
        <taxon>Chilopoda</taxon>
        <taxon>Pleurostigmophora</taxon>
        <taxon>Geophilomorpha</taxon>
        <taxon>Linotaeniidae</taxon>
        <taxon>Strigamia</taxon>
    </lineage>
</organism>
<dbReference type="Proteomes" id="UP000014500">
    <property type="component" value="Unassembled WGS sequence"/>
</dbReference>
<dbReference type="HOGENOM" id="CLU_2690932_0_0_1"/>
<accession>T1IXM9</accession>
<sequence>MPGLVCLDQYAWPAELAEPAGYTRISMPDQGKIKQDLDIADETKKKVEPLSLEELIAKKKAEEDARNKMIYMIS</sequence>
<dbReference type="EMBL" id="JH431655">
    <property type="status" value="NOT_ANNOTATED_CDS"/>
    <property type="molecule type" value="Genomic_DNA"/>
</dbReference>
<proteinExistence type="predicted"/>
<reference evidence="2" key="1">
    <citation type="submission" date="2011-05" db="EMBL/GenBank/DDBJ databases">
        <authorList>
            <person name="Richards S.R."/>
            <person name="Qu J."/>
            <person name="Jiang H."/>
            <person name="Jhangiani S.N."/>
            <person name="Agravi P."/>
            <person name="Goodspeed R."/>
            <person name="Gross S."/>
            <person name="Mandapat C."/>
            <person name="Jackson L."/>
            <person name="Mathew T."/>
            <person name="Pu L."/>
            <person name="Thornton R."/>
            <person name="Saada N."/>
            <person name="Wilczek-Boney K.B."/>
            <person name="Lee S."/>
            <person name="Kovar C."/>
            <person name="Wu Y."/>
            <person name="Scherer S.E."/>
            <person name="Worley K.C."/>
            <person name="Muzny D.M."/>
            <person name="Gibbs R."/>
        </authorList>
    </citation>
    <scope>NUCLEOTIDE SEQUENCE</scope>
    <source>
        <strain evidence="2">Brora</strain>
    </source>
</reference>
<reference evidence="1" key="2">
    <citation type="submission" date="2015-02" db="UniProtKB">
        <authorList>
            <consortium name="EnsemblMetazoa"/>
        </authorList>
    </citation>
    <scope>IDENTIFICATION</scope>
</reference>
<protein>
    <submittedName>
        <fullName evidence="1">Uncharacterized protein</fullName>
    </submittedName>
</protein>
<evidence type="ECO:0000313" key="1">
    <source>
        <dbReference type="EnsemblMetazoa" id="SMAR005968-PA"/>
    </source>
</evidence>
<evidence type="ECO:0000313" key="2">
    <source>
        <dbReference type="Proteomes" id="UP000014500"/>
    </source>
</evidence>